<sequence length="259" mass="29848">MAFTTALLYPPIADFTQPHPAIPYLASFLRARGEKVLIKDINLEAHDAMLSTPFLETCYQMIESKFETLDNKPFLQFSEHALYKALLDALGADSSIISNVDSIKKVFKEPDSFYDYDHYFQNVEKLKQALQIISSAYHPMIIEPCEYTTPYFLTSHADILEQCQVNINPLISYYQDQLIHWLEKENPDLIGFSVTYPTQILQMFAIAHLIRSHFPNIHLCAGGAFISQMTLNMQKINIVLYFNTWTALFFMKVNLHCTI</sequence>
<protein>
    <submittedName>
        <fullName evidence="1">Fe-S oxidoreductase</fullName>
    </submittedName>
</protein>
<dbReference type="Proteomes" id="UP000189670">
    <property type="component" value="Unassembled WGS sequence"/>
</dbReference>
<gene>
    <name evidence="1" type="primary">yliB</name>
    <name evidence="1" type="ORF">OMM_03142</name>
</gene>
<comment type="caution">
    <text evidence="1">The sequence shown here is derived from an EMBL/GenBank/DDBJ whole genome shotgun (WGS) entry which is preliminary data.</text>
</comment>
<proteinExistence type="predicted"/>
<organism evidence="1 2">
    <name type="scientific">Candidatus Magnetoglobus multicellularis str. Araruama</name>
    <dbReference type="NCBI Taxonomy" id="890399"/>
    <lineage>
        <taxon>Bacteria</taxon>
        <taxon>Pseudomonadati</taxon>
        <taxon>Thermodesulfobacteriota</taxon>
        <taxon>Desulfobacteria</taxon>
        <taxon>Desulfobacterales</taxon>
        <taxon>Desulfobacteraceae</taxon>
        <taxon>Candidatus Magnetoglobus</taxon>
    </lineage>
</organism>
<dbReference type="AlphaFoldDB" id="A0A1V1P754"/>
<dbReference type="GO" id="GO:0031419">
    <property type="term" value="F:cobalamin binding"/>
    <property type="evidence" value="ECO:0007669"/>
    <property type="project" value="InterPro"/>
</dbReference>
<name>A0A1V1P754_9BACT</name>
<evidence type="ECO:0000313" key="2">
    <source>
        <dbReference type="Proteomes" id="UP000189670"/>
    </source>
</evidence>
<dbReference type="InterPro" id="IPR036724">
    <property type="entry name" value="Cobalamin-bd_sf"/>
</dbReference>
<dbReference type="Gene3D" id="3.40.50.280">
    <property type="entry name" value="Cobalamin-binding domain"/>
    <property type="match status" value="1"/>
</dbReference>
<dbReference type="SUPFAM" id="SSF52242">
    <property type="entry name" value="Cobalamin (vitamin B12)-binding domain"/>
    <property type="match status" value="1"/>
</dbReference>
<reference evidence="2" key="1">
    <citation type="submission" date="2012-11" db="EMBL/GenBank/DDBJ databases">
        <authorList>
            <person name="Lucero-Rivera Y.E."/>
            <person name="Tovar-Ramirez D."/>
        </authorList>
    </citation>
    <scope>NUCLEOTIDE SEQUENCE [LARGE SCALE GENOMIC DNA]</scope>
    <source>
        <strain evidence="2">Araruama</strain>
    </source>
</reference>
<accession>A0A1V1P754</accession>
<dbReference type="EMBL" id="ATBP01000402">
    <property type="protein sequence ID" value="ETR70576.1"/>
    <property type="molecule type" value="Genomic_DNA"/>
</dbReference>
<evidence type="ECO:0000313" key="1">
    <source>
        <dbReference type="EMBL" id="ETR70576.1"/>
    </source>
</evidence>
<dbReference type="GO" id="GO:0046872">
    <property type="term" value="F:metal ion binding"/>
    <property type="evidence" value="ECO:0007669"/>
    <property type="project" value="InterPro"/>
</dbReference>